<gene>
    <name evidence="1" type="ORF">LHYA1_G001781</name>
</gene>
<evidence type="ECO:0000313" key="2">
    <source>
        <dbReference type="Proteomes" id="UP000431533"/>
    </source>
</evidence>
<dbReference type="Proteomes" id="UP000431533">
    <property type="component" value="Unassembled WGS sequence"/>
</dbReference>
<sequence length="74" mass="7853">MHAAYENIPTGNTLKYLAGLDGTVIFEVVMKSGVAAGIGEREVLRLPLGSDCKVDAMIADLEAVRGFVTSLDIE</sequence>
<comment type="caution">
    <text evidence="1">The sequence shown here is derived from an EMBL/GenBank/DDBJ whole genome shotgun (WGS) entry which is preliminary data.</text>
</comment>
<dbReference type="GeneID" id="41981979"/>
<dbReference type="AlphaFoldDB" id="A0A8H8U315"/>
<accession>A0A8H8U315</accession>
<dbReference type="RefSeq" id="XP_031008633.1">
    <property type="nucleotide sequence ID" value="XM_031146760.1"/>
</dbReference>
<proteinExistence type="predicted"/>
<keyword evidence="2" id="KW-1185">Reference proteome</keyword>
<name>A0A8H8U315_9HELO</name>
<protein>
    <submittedName>
        <fullName evidence="1">Uncharacterized protein</fullName>
    </submittedName>
</protein>
<organism evidence="1 2">
    <name type="scientific">Lachnellula hyalina</name>
    <dbReference type="NCBI Taxonomy" id="1316788"/>
    <lineage>
        <taxon>Eukaryota</taxon>
        <taxon>Fungi</taxon>
        <taxon>Dikarya</taxon>
        <taxon>Ascomycota</taxon>
        <taxon>Pezizomycotina</taxon>
        <taxon>Leotiomycetes</taxon>
        <taxon>Helotiales</taxon>
        <taxon>Lachnaceae</taxon>
        <taxon>Lachnellula</taxon>
    </lineage>
</organism>
<dbReference type="EMBL" id="QGMH01000013">
    <property type="protein sequence ID" value="TVY29846.1"/>
    <property type="molecule type" value="Genomic_DNA"/>
</dbReference>
<evidence type="ECO:0000313" key="1">
    <source>
        <dbReference type="EMBL" id="TVY29846.1"/>
    </source>
</evidence>
<reference evidence="1 2" key="1">
    <citation type="submission" date="2018-05" db="EMBL/GenBank/DDBJ databases">
        <title>Genome sequencing and assembly of the regulated plant pathogen Lachnellula willkommii and related sister species for the development of diagnostic species identification markers.</title>
        <authorList>
            <person name="Giroux E."/>
            <person name="Bilodeau G."/>
        </authorList>
    </citation>
    <scope>NUCLEOTIDE SEQUENCE [LARGE SCALE GENOMIC DNA]</scope>
    <source>
        <strain evidence="1 2">CBS 185.66</strain>
    </source>
</reference>